<keyword evidence="3" id="KW-1185">Reference proteome</keyword>
<sequence>MRWLLDMVQGPAAAASGQQPARVIEFFRDTLYTLTLALRRKGASPQFDNRTGCEGPIGVEGSTFGETRRWRNPNNPTLLEDKRPSRSSSGSQRNLLFGKFHQLIE</sequence>
<dbReference type="EnsemblMetazoa" id="AMEM013271-RA">
    <property type="protein sequence ID" value="AMEM013271-PA"/>
    <property type="gene ID" value="AMEM013271"/>
</dbReference>
<dbReference type="Proteomes" id="UP000075903">
    <property type="component" value="Unassembled WGS sequence"/>
</dbReference>
<feature type="region of interest" description="Disordered" evidence="1">
    <location>
        <begin position="45"/>
        <end position="105"/>
    </location>
</feature>
<evidence type="ECO:0000256" key="1">
    <source>
        <dbReference type="SAM" id="MobiDB-lite"/>
    </source>
</evidence>
<name>A0A182VDT7_ANOME</name>
<protein>
    <submittedName>
        <fullName evidence="2">Uncharacterized protein</fullName>
    </submittedName>
</protein>
<dbReference type="AlphaFoldDB" id="A0A182VDT7"/>
<dbReference type="VEuPathDB" id="VectorBase:AMEM013271"/>
<evidence type="ECO:0000313" key="2">
    <source>
        <dbReference type="EnsemblMetazoa" id="AMEM013271-PA"/>
    </source>
</evidence>
<accession>A0A182VDT7</accession>
<evidence type="ECO:0000313" key="3">
    <source>
        <dbReference type="Proteomes" id="UP000075903"/>
    </source>
</evidence>
<reference evidence="2" key="1">
    <citation type="submission" date="2020-05" db="UniProtKB">
        <authorList>
            <consortium name="EnsemblMetazoa"/>
        </authorList>
    </citation>
    <scope>IDENTIFICATION</scope>
    <source>
        <strain evidence="2">MAF</strain>
    </source>
</reference>
<organism evidence="2 3">
    <name type="scientific">Anopheles merus</name>
    <name type="common">Mosquito</name>
    <dbReference type="NCBI Taxonomy" id="30066"/>
    <lineage>
        <taxon>Eukaryota</taxon>
        <taxon>Metazoa</taxon>
        <taxon>Ecdysozoa</taxon>
        <taxon>Arthropoda</taxon>
        <taxon>Hexapoda</taxon>
        <taxon>Insecta</taxon>
        <taxon>Pterygota</taxon>
        <taxon>Neoptera</taxon>
        <taxon>Endopterygota</taxon>
        <taxon>Diptera</taxon>
        <taxon>Nematocera</taxon>
        <taxon>Culicoidea</taxon>
        <taxon>Culicidae</taxon>
        <taxon>Anophelinae</taxon>
        <taxon>Anopheles</taxon>
    </lineage>
</organism>
<proteinExistence type="predicted"/>